<organism evidence="2 3">
    <name type="scientific">Halobaculum saliterrae</name>
    <dbReference type="NCBI Taxonomy" id="2073113"/>
    <lineage>
        <taxon>Archaea</taxon>
        <taxon>Methanobacteriati</taxon>
        <taxon>Methanobacteriota</taxon>
        <taxon>Stenosarchaea group</taxon>
        <taxon>Halobacteria</taxon>
        <taxon>Halobacteriales</taxon>
        <taxon>Haloferacaceae</taxon>
        <taxon>Halobaculum</taxon>
    </lineage>
</organism>
<keyword evidence="1" id="KW-0472">Membrane</keyword>
<dbReference type="Pfam" id="PF12679">
    <property type="entry name" value="ABC2_membrane_2"/>
    <property type="match status" value="1"/>
</dbReference>
<keyword evidence="3" id="KW-1185">Reference proteome</keyword>
<feature type="transmembrane region" description="Helical" evidence="1">
    <location>
        <begin position="60"/>
        <end position="80"/>
    </location>
</feature>
<feature type="transmembrane region" description="Helical" evidence="1">
    <location>
        <begin position="18"/>
        <end position="40"/>
    </location>
</feature>
<feature type="transmembrane region" description="Helical" evidence="1">
    <location>
        <begin position="177"/>
        <end position="199"/>
    </location>
</feature>
<evidence type="ECO:0000313" key="3">
    <source>
        <dbReference type="Proteomes" id="UP000437065"/>
    </source>
</evidence>
<evidence type="ECO:0000256" key="1">
    <source>
        <dbReference type="SAM" id="Phobius"/>
    </source>
</evidence>
<dbReference type="RefSeq" id="WP_159662855.1">
    <property type="nucleotide sequence ID" value="NZ_WUUS01000001.1"/>
</dbReference>
<feature type="transmembrane region" description="Helical" evidence="1">
    <location>
        <begin position="252"/>
        <end position="271"/>
    </location>
</feature>
<proteinExistence type="predicted"/>
<gene>
    <name evidence="2" type="ORF">GRX01_01980</name>
</gene>
<evidence type="ECO:0000313" key="2">
    <source>
        <dbReference type="EMBL" id="MXR40128.1"/>
    </source>
</evidence>
<dbReference type="GO" id="GO:0140359">
    <property type="term" value="F:ABC-type transporter activity"/>
    <property type="evidence" value="ECO:0007669"/>
    <property type="project" value="InterPro"/>
</dbReference>
<dbReference type="EMBL" id="WUUS01000001">
    <property type="protein sequence ID" value="MXR40128.1"/>
    <property type="molecule type" value="Genomic_DNA"/>
</dbReference>
<dbReference type="GO" id="GO:0005886">
    <property type="term" value="C:plasma membrane"/>
    <property type="evidence" value="ECO:0007669"/>
    <property type="project" value="UniProtKB-SubCell"/>
</dbReference>
<accession>A0A6B0SMM1</accession>
<dbReference type="PANTHER" id="PTHR43471">
    <property type="entry name" value="ABC TRANSPORTER PERMEASE"/>
    <property type="match status" value="1"/>
</dbReference>
<keyword evidence="1" id="KW-0812">Transmembrane</keyword>
<dbReference type="Proteomes" id="UP000437065">
    <property type="component" value="Unassembled WGS sequence"/>
</dbReference>
<feature type="transmembrane region" description="Helical" evidence="1">
    <location>
        <begin position="141"/>
        <end position="165"/>
    </location>
</feature>
<dbReference type="PANTHER" id="PTHR43471:SF1">
    <property type="entry name" value="ABC TRANSPORTER PERMEASE PROTEIN NOSY-RELATED"/>
    <property type="match status" value="1"/>
</dbReference>
<sequence length="279" mass="30432">MALRAVVRKDFQDSIRSFALLSTTAVFVAFGALLAAIQWIPPIYRDSAVDPNTLALLNSMRQPTVFLVPLIGLLLAYDTLAGEREDGSLRLLLGLPNTRAEAVLGKVIGRTGVITVAIGVGYAVAGGIALATYESFDLRVFALYTVLTVFYGAVYVALATGFSAAMRTRMNAFAGAGGLYALFLLGWDVLLLMLQLVIYGNEIPETGLPDWFKFLGLANPSTAFMHAVQVFVPEYGEITFYPEGSAWYLDDWMGFVVLAAWAVTPLVLGLWRFERTDIH</sequence>
<keyword evidence="1" id="KW-1133">Transmembrane helix</keyword>
<protein>
    <submittedName>
        <fullName evidence="2">ABC transporter permease subunit</fullName>
    </submittedName>
</protein>
<dbReference type="AlphaFoldDB" id="A0A6B0SMM1"/>
<comment type="caution">
    <text evidence="2">The sequence shown here is derived from an EMBL/GenBank/DDBJ whole genome shotgun (WGS) entry which is preliminary data.</text>
</comment>
<reference evidence="2 3" key="1">
    <citation type="submission" date="2019-12" db="EMBL/GenBank/DDBJ databases">
        <title>Isolation and characterization of three novel carbon monoxide-oxidizing members of Halobacteria from salione crusts and soils.</title>
        <authorList>
            <person name="Myers M.R."/>
            <person name="King G.M."/>
        </authorList>
    </citation>
    <scope>NUCLEOTIDE SEQUENCE [LARGE SCALE GENOMIC DNA]</scope>
    <source>
        <strain evidence="2 3">WSA2</strain>
    </source>
</reference>
<feature type="transmembrane region" description="Helical" evidence="1">
    <location>
        <begin position="107"/>
        <end position="129"/>
    </location>
</feature>
<dbReference type="OrthoDB" id="86287at2157"/>
<name>A0A6B0SMM1_9EURY</name>